<evidence type="ECO:0000256" key="2">
    <source>
        <dbReference type="ARBA" id="ARBA00006432"/>
    </source>
</evidence>
<dbReference type="STRING" id="76193.A0A194RHE7"/>
<dbReference type="InterPro" id="IPR020845">
    <property type="entry name" value="AMP-binding_CS"/>
</dbReference>
<dbReference type="FunFam" id="3.30.300.30:FF:000007">
    <property type="entry name" value="4-coumarate--CoA ligase 2"/>
    <property type="match status" value="1"/>
</dbReference>
<dbReference type="Gene3D" id="3.40.50.12780">
    <property type="entry name" value="N-terminal domain of ligase-like"/>
    <property type="match status" value="1"/>
</dbReference>
<comment type="subcellular location">
    <subcellularLocation>
        <location evidence="1">Peroxisome</location>
    </subcellularLocation>
</comment>
<evidence type="ECO:0000256" key="1">
    <source>
        <dbReference type="ARBA" id="ARBA00004275"/>
    </source>
</evidence>
<accession>A0A194RHE7</accession>
<dbReference type="GO" id="GO:0004467">
    <property type="term" value="F:long-chain fatty acid-CoA ligase activity"/>
    <property type="evidence" value="ECO:0007669"/>
    <property type="project" value="TreeGrafter"/>
</dbReference>
<name>A0A194RHE7_PAPMA</name>
<reference evidence="6 7" key="1">
    <citation type="journal article" date="2015" name="Nat. Commun.">
        <title>Outbred genome sequencing and CRISPR/Cas9 gene editing in butterflies.</title>
        <authorList>
            <person name="Li X."/>
            <person name="Fan D."/>
            <person name="Zhang W."/>
            <person name="Liu G."/>
            <person name="Zhang L."/>
            <person name="Zhao L."/>
            <person name="Fang X."/>
            <person name="Chen L."/>
            <person name="Dong Y."/>
            <person name="Chen Y."/>
            <person name="Ding Y."/>
            <person name="Zhao R."/>
            <person name="Feng M."/>
            <person name="Zhu Y."/>
            <person name="Feng Y."/>
            <person name="Jiang X."/>
            <person name="Zhu D."/>
            <person name="Xiang H."/>
            <person name="Feng X."/>
            <person name="Li S."/>
            <person name="Wang J."/>
            <person name="Zhang G."/>
            <person name="Kronforst M.R."/>
            <person name="Wang W."/>
        </authorList>
    </citation>
    <scope>NUCLEOTIDE SEQUENCE [LARGE SCALE GENOMIC DNA]</scope>
    <source>
        <strain evidence="6">Ya'a_city_454_Pm</strain>
        <tissue evidence="6">Whole body</tissue>
    </source>
</reference>
<feature type="domain" description="AMP-dependent synthetase/ligase" evidence="4">
    <location>
        <begin position="269"/>
        <end position="334"/>
    </location>
</feature>
<dbReference type="InterPro" id="IPR025110">
    <property type="entry name" value="AMP-bd_C"/>
</dbReference>
<dbReference type="PANTHER" id="PTHR24096:SF422">
    <property type="entry name" value="BCDNA.GH02901"/>
    <property type="match status" value="1"/>
</dbReference>
<keyword evidence="6" id="KW-0436">Ligase</keyword>
<dbReference type="SUPFAM" id="SSF56801">
    <property type="entry name" value="Acetyl-CoA synthetase-like"/>
    <property type="match status" value="2"/>
</dbReference>
<dbReference type="EMBL" id="KQ460154">
    <property type="protein sequence ID" value="KPJ17253.1"/>
    <property type="molecule type" value="Genomic_DNA"/>
</dbReference>
<protein>
    <submittedName>
        <fullName evidence="6">Putative 4-coumarate--CoA ligase 3</fullName>
    </submittedName>
</protein>
<keyword evidence="3" id="KW-0576">Peroxisome</keyword>
<dbReference type="InParanoid" id="A0A194RHE7"/>
<sequence>MVCGITNRTYTYHQLYKFSRRFAAKLRTQFDIREEDVTCIMMSNNPEYAVATLGSLEAGATVTTINPIYTVHEVQRQLILSCPKIIIGMPETIEVLKEACKLAKLNIPIITVTNTEALPTGTISFHELINDEHVDTSVLQRVSKGIDRIALLPHSSGTTGLPKAVELVHRTLVANFAQQDGEGFKYCQSATESSQESLLAVLPFYHLYGLGSDVDFLQIYGLTEVSPLATTAPLGSKNYATVGVALPNTKLRIVNSKDESLGPNESDVDFLQIYGLTEVSPLATTVPLGSKNYATVGVALPNTKLRIVNSKDESLGPNEVGELLIKGPQVMKGYKDNPEATKAVITEDGWFRSGDLASIDQDGVVTICDRIKELIKVKGFQVAPAELESVLKEHSDVLDVAVIGVPDSKMGEVPKAFVVVKEGKSINSNDLKQFVEERVAAYKRLSDVTFVDSLPRNPSGKILRRVLKEKYT</sequence>
<dbReference type="Proteomes" id="UP000053240">
    <property type="component" value="Unassembled WGS sequence"/>
</dbReference>
<evidence type="ECO:0000313" key="6">
    <source>
        <dbReference type="EMBL" id="KPJ17253.1"/>
    </source>
</evidence>
<comment type="similarity">
    <text evidence="2">Belongs to the ATP-dependent AMP-binding enzyme family.</text>
</comment>
<dbReference type="Gene3D" id="3.40.50.980">
    <property type="match status" value="3"/>
</dbReference>
<feature type="domain" description="AMP-binding enzyme C-terminal" evidence="5">
    <location>
        <begin position="386"/>
        <end position="461"/>
    </location>
</feature>
<dbReference type="Pfam" id="PF13193">
    <property type="entry name" value="AMP-binding_C"/>
    <property type="match status" value="1"/>
</dbReference>
<proteinExistence type="inferred from homology"/>
<keyword evidence="7" id="KW-1185">Reference proteome</keyword>
<dbReference type="InterPro" id="IPR042099">
    <property type="entry name" value="ANL_N_sf"/>
</dbReference>
<dbReference type="Gene3D" id="2.30.38.10">
    <property type="entry name" value="Luciferase, Domain 3"/>
    <property type="match status" value="1"/>
</dbReference>
<feature type="domain" description="AMP-dependent synthetase/ligase" evidence="4">
    <location>
        <begin position="7"/>
        <end position="210"/>
    </location>
</feature>
<evidence type="ECO:0000256" key="3">
    <source>
        <dbReference type="ARBA" id="ARBA00023140"/>
    </source>
</evidence>
<dbReference type="GO" id="GO:0046949">
    <property type="term" value="P:fatty-acyl-CoA biosynthetic process"/>
    <property type="evidence" value="ECO:0007669"/>
    <property type="project" value="TreeGrafter"/>
</dbReference>
<dbReference type="Pfam" id="PF00501">
    <property type="entry name" value="AMP-binding"/>
    <property type="match status" value="2"/>
</dbReference>
<dbReference type="AlphaFoldDB" id="A0A194RHE7"/>
<evidence type="ECO:0000259" key="5">
    <source>
        <dbReference type="Pfam" id="PF13193"/>
    </source>
</evidence>
<dbReference type="PROSITE" id="PS00455">
    <property type="entry name" value="AMP_BINDING"/>
    <property type="match status" value="1"/>
</dbReference>
<dbReference type="GO" id="GO:0005777">
    <property type="term" value="C:peroxisome"/>
    <property type="evidence" value="ECO:0007669"/>
    <property type="project" value="UniProtKB-SubCell"/>
</dbReference>
<organism evidence="6 7">
    <name type="scientific">Papilio machaon</name>
    <name type="common">Old World swallowtail butterfly</name>
    <dbReference type="NCBI Taxonomy" id="76193"/>
    <lineage>
        <taxon>Eukaryota</taxon>
        <taxon>Metazoa</taxon>
        <taxon>Ecdysozoa</taxon>
        <taxon>Arthropoda</taxon>
        <taxon>Hexapoda</taxon>
        <taxon>Insecta</taxon>
        <taxon>Pterygota</taxon>
        <taxon>Neoptera</taxon>
        <taxon>Endopterygota</taxon>
        <taxon>Lepidoptera</taxon>
        <taxon>Glossata</taxon>
        <taxon>Ditrysia</taxon>
        <taxon>Papilionoidea</taxon>
        <taxon>Papilionidae</taxon>
        <taxon>Papilioninae</taxon>
        <taxon>Papilio</taxon>
    </lineage>
</organism>
<dbReference type="InterPro" id="IPR000873">
    <property type="entry name" value="AMP-dep_synth/lig_dom"/>
</dbReference>
<evidence type="ECO:0000259" key="4">
    <source>
        <dbReference type="Pfam" id="PF00501"/>
    </source>
</evidence>
<dbReference type="PANTHER" id="PTHR24096">
    <property type="entry name" value="LONG-CHAIN-FATTY-ACID--COA LIGASE"/>
    <property type="match status" value="1"/>
</dbReference>
<evidence type="ECO:0000313" key="7">
    <source>
        <dbReference type="Proteomes" id="UP000053240"/>
    </source>
</evidence>
<dbReference type="InterPro" id="IPR045851">
    <property type="entry name" value="AMP-bd_C_sf"/>
</dbReference>
<gene>
    <name evidence="6" type="ORF">RR48_08744</name>
</gene>
<dbReference type="Gene3D" id="3.30.300.30">
    <property type="match status" value="1"/>
</dbReference>